<feature type="transmembrane region" description="Helical" evidence="13">
    <location>
        <begin position="508"/>
        <end position="529"/>
    </location>
</feature>
<evidence type="ECO:0000256" key="1">
    <source>
        <dbReference type="ARBA" id="ARBA00004429"/>
    </source>
</evidence>
<evidence type="ECO:0000256" key="4">
    <source>
        <dbReference type="ARBA" id="ARBA00020585"/>
    </source>
</evidence>
<keyword evidence="16" id="KW-1185">Reference proteome</keyword>
<dbReference type="InterPro" id="IPR029044">
    <property type="entry name" value="Nucleotide-diphossugar_trans"/>
</dbReference>
<keyword evidence="6" id="KW-0997">Cell inner membrane</keyword>
<dbReference type="PANTHER" id="PTHR43867">
    <property type="entry name" value="CELLULOSE SYNTHASE CATALYTIC SUBUNIT A [UDP-FORMING]"/>
    <property type="match status" value="1"/>
</dbReference>
<dbReference type="PANTHER" id="PTHR43867:SF5">
    <property type="entry name" value="GLUCANS BIOSYNTHESIS GLUCOSYLTRANSFERASE H"/>
    <property type="match status" value="1"/>
</dbReference>
<comment type="pathway">
    <text evidence="2">Glycan metabolism; osmoregulated periplasmic glucan (OPG) biosynthesis.</text>
</comment>
<evidence type="ECO:0000256" key="12">
    <source>
        <dbReference type="SAM" id="MobiDB-lite"/>
    </source>
</evidence>
<organism evidence="15 16">
    <name type="scientific">Methylocystis iwaonis</name>
    <dbReference type="NCBI Taxonomy" id="2885079"/>
    <lineage>
        <taxon>Bacteria</taxon>
        <taxon>Pseudomonadati</taxon>
        <taxon>Pseudomonadota</taxon>
        <taxon>Alphaproteobacteria</taxon>
        <taxon>Hyphomicrobiales</taxon>
        <taxon>Methylocystaceae</taxon>
        <taxon>Methylocystis</taxon>
    </lineage>
</organism>
<feature type="transmembrane region" description="Helical" evidence="13">
    <location>
        <begin position="411"/>
        <end position="433"/>
    </location>
</feature>
<comment type="subcellular location">
    <subcellularLocation>
        <location evidence="1">Cell inner membrane</location>
        <topology evidence="1">Multi-pass membrane protein</topology>
    </subcellularLocation>
</comment>
<keyword evidence="10 13" id="KW-1133">Transmembrane helix</keyword>
<evidence type="ECO:0000256" key="9">
    <source>
        <dbReference type="ARBA" id="ARBA00022692"/>
    </source>
</evidence>
<keyword evidence="9 13" id="KW-0812">Transmembrane</keyword>
<dbReference type="NCBIfam" id="NF003958">
    <property type="entry name" value="PRK05454.2-1"/>
    <property type="match status" value="1"/>
</dbReference>
<evidence type="ECO:0000313" key="16">
    <source>
        <dbReference type="Proteomes" id="UP001317629"/>
    </source>
</evidence>
<evidence type="ECO:0000256" key="8">
    <source>
        <dbReference type="ARBA" id="ARBA00022679"/>
    </source>
</evidence>
<sequence length="592" mass="64955">MVVQDTPARLQSPVELFRRRLFVAVLNLIVYVGLLLWLGWILSHGGWDAPKLAILIAFAVAAPWTVLGACNAALGYWLLHLRRDGLEQAAPFVAASRNGQPLKNRVAVLMTIRNEDANRAIVRLRAVKASVDRTGSGDLFDWFILSDSCEPSIISREEEAFAAWRADSGVDADRLHYRRRLQNLGYKAGNIRDFCERFGAAFEFMIPLDADSLMDGETILLMLRICEAYPAIGILQSLVVGAPSRSAFARIFQFGMRHGMRSYTMGASWWGADCGPYWGHNAVVRVAPFTRYCELPKLNNGGNILSHDQIEAAFMRRAGFEVRVLPIEGGSFEENPPTLSDFVARELRWCRGNMQYVRLWGLRGLLPVSRFQLFWAVSMFIGAPAWTAIISLAPVAAAGAADGFPSGSLKAFYALFLTLHFAPKLAGFLDVAMTRGSGGLRRYGGAFRFLLAAVVETFSSFVIGAVTSLNVSLLLIALPFGHSYDWSGQRRDAYGLSFSDATRAFWPHTLFGVVLFAVGAHLAPTLLLWSLPVTLGYVAAVPFAMVTASTSLGAFFVRTGLFSIPEELVDDPEPALDLDGAPERSEASVPAE</sequence>
<feature type="region of interest" description="Disordered" evidence="12">
    <location>
        <begin position="572"/>
        <end position="592"/>
    </location>
</feature>
<keyword evidence="11 13" id="KW-0472">Membrane</keyword>
<evidence type="ECO:0000256" key="7">
    <source>
        <dbReference type="ARBA" id="ARBA00022676"/>
    </source>
</evidence>
<keyword evidence="5" id="KW-1003">Cell membrane</keyword>
<dbReference type="SUPFAM" id="SSF53448">
    <property type="entry name" value="Nucleotide-diphospho-sugar transferases"/>
    <property type="match status" value="1"/>
</dbReference>
<dbReference type="InterPro" id="IPR050321">
    <property type="entry name" value="Glycosyltr_2/OpgH_subfam"/>
</dbReference>
<name>A0ABM8E7A1_9HYPH</name>
<evidence type="ECO:0000256" key="3">
    <source>
        <dbReference type="ARBA" id="ARBA00009337"/>
    </source>
</evidence>
<dbReference type="RefSeq" id="WP_281931361.1">
    <property type="nucleotide sequence ID" value="NZ_AP027142.1"/>
</dbReference>
<evidence type="ECO:0000256" key="2">
    <source>
        <dbReference type="ARBA" id="ARBA00005001"/>
    </source>
</evidence>
<reference evidence="15 16" key="1">
    <citation type="journal article" date="2023" name="Int. J. Syst. Evol. Microbiol.">
        <title>Methylocystis iwaonis sp. nov., a type II methane-oxidizing bacterium from surface soil of a rice paddy field in Japan, and emended description of the genus Methylocystis (ex Whittenbury et al. 1970) Bowman et al. 1993.</title>
        <authorList>
            <person name="Kaise H."/>
            <person name="Sawadogo J.B."/>
            <person name="Alam M.S."/>
            <person name="Ueno C."/>
            <person name="Dianou D."/>
            <person name="Shinjo R."/>
            <person name="Asakawa S."/>
        </authorList>
    </citation>
    <scope>NUCLEOTIDE SEQUENCE [LARGE SCALE GENOMIC DNA]</scope>
    <source>
        <strain evidence="15 16">SS37A-Re</strain>
    </source>
</reference>
<feature type="domain" description="Glycosyltransferase 2-like" evidence="14">
    <location>
        <begin position="208"/>
        <end position="397"/>
    </location>
</feature>
<feature type="transmembrane region" description="Helical" evidence="13">
    <location>
        <begin position="21"/>
        <end position="40"/>
    </location>
</feature>
<dbReference type="Pfam" id="PF13632">
    <property type="entry name" value="Glyco_trans_2_3"/>
    <property type="match status" value="1"/>
</dbReference>
<evidence type="ECO:0000259" key="14">
    <source>
        <dbReference type="Pfam" id="PF13632"/>
    </source>
</evidence>
<feature type="transmembrane region" description="Helical" evidence="13">
    <location>
        <begin position="469"/>
        <end position="487"/>
    </location>
</feature>
<keyword evidence="8" id="KW-0808">Transferase</keyword>
<evidence type="ECO:0000256" key="5">
    <source>
        <dbReference type="ARBA" id="ARBA00022475"/>
    </source>
</evidence>
<dbReference type="InterPro" id="IPR001173">
    <property type="entry name" value="Glyco_trans_2-like"/>
</dbReference>
<proteinExistence type="inferred from homology"/>
<comment type="similarity">
    <text evidence="3">Belongs to the glycosyltransferase 2 family. OpgH subfamily.</text>
</comment>
<feature type="transmembrane region" description="Helical" evidence="13">
    <location>
        <begin position="535"/>
        <end position="557"/>
    </location>
</feature>
<evidence type="ECO:0000256" key="10">
    <source>
        <dbReference type="ARBA" id="ARBA00022989"/>
    </source>
</evidence>
<dbReference type="Proteomes" id="UP001317629">
    <property type="component" value="Chromosome"/>
</dbReference>
<dbReference type="NCBIfam" id="NF003962">
    <property type="entry name" value="PRK05454.2-5"/>
    <property type="match status" value="1"/>
</dbReference>
<evidence type="ECO:0000313" key="15">
    <source>
        <dbReference type="EMBL" id="BDV33831.1"/>
    </source>
</evidence>
<dbReference type="Gene3D" id="3.90.550.10">
    <property type="entry name" value="Spore Coat Polysaccharide Biosynthesis Protein SpsA, Chain A"/>
    <property type="match status" value="1"/>
</dbReference>
<protein>
    <recommendedName>
        <fullName evidence="4">Glucans biosynthesis glucosyltransferase H</fullName>
    </recommendedName>
</protein>
<dbReference type="EMBL" id="AP027142">
    <property type="protein sequence ID" value="BDV33831.1"/>
    <property type="molecule type" value="Genomic_DNA"/>
</dbReference>
<feature type="transmembrane region" description="Helical" evidence="13">
    <location>
        <begin position="52"/>
        <end position="79"/>
    </location>
</feature>
<evidence type="ECO:0000256" key="13">
    <source>
        <dbReference type="SAM" id="Phobius"/>
    </source>
</evidence>
<feature type="transmembrane region" description="Helical" evidence="13">
    <location>
        <begin position="373"/>
        <end position="399"/>
    </location>
</feature>
<evidence type="ECO:0000256" key="11">
    <source>
        <dbReference type="ARBA" id="ARBA00023136"/>
    </source>
</evidence>
<evidence type="ECO:0000256" key="6">
    <source>
        <dbReference type="ARBA" id="ARBA00022519"/>
    </source>
</evidence>
<keyword evidence="7" id="KW-0328">Glycosyltransferase</keyword>
<accession>A0ABM8E7A1</accession>
<gene>
    <name evidence="15" type="primary">opgH_1</name>
    <name evidence="15" type="ORF">SS37A_13600</name>
</gene>